<dbReference type="EMBL" id="JBHSZI010000001">
    <property type="protein sequence ID" value="MFC7057296.1"/>
    <property type="molecule type" value="Genomic_DNA"/>
</dbReference>
<dbReference type="RefSeq" id="WP_267163032.1">
    <property type="nucleotide sequence ID" value="NZ_CP112972.1"/>
</dbReference>
<protein>
    <submittedName>
        <fullName evidence="1">Uncharacterized protein</fullName>
    </submittedName>
</protein>
<evidence type="ECO:0000313" key="1">
    <source>
        <dbReference type="EMBL" id="MFC7057296.1"/>
    </source>
</evidence>
<gene>
    <name evidence="1" type="ORF">ACFQQG_02770</name>
</gene>
<keyword evidence="2" id="KW-1185">Reference proteome</keyword>
<accession>A0ABD5VZB0</accession>
<dbReference type="GeneID" id="76629134"/>
<organism evidence="1 2">
    <name type="scientific">Halovenus salina</name>
    <dbReference type="NCBI Taxonomy" id="1510225"/>
    <lineage>
        <taxon>Archaea</taxon>
        <taxon>Methanobacteriati</taxon>
        <taxon>Methanobacteriota</taxon>
        <taxon>Stenosarchaea group</taxon>
        <taxon>Halobacteria</taxon>
        <taxon>Halobacteriales</taxon>
        <taxon>Haloarculaceae</taxon>
        <taxon>Halovenus</taxon>
    </lineage>
</organism>
<proteinExistence type="predicted"/>
<sequence>MGIELPDPLVNFGAGLGLTVTYGVPSRYNVGPEGRWWEAVRRELSELGGVIDERIGPRPITAAEYAGTVDMPPALVDEYLWKEGFIRNPFSRLKTLDGQPECGSWVYRESPLAPRQHHVMLFATDDARTHLYAHEEASSVNPRMGADHVDGNGQNIAEGVTWAREKLPLTIEKETPDPPEAAWTVAYEREQT</sequence>
<dbReference type="AlphaFoldDB" id="A0ABD5VZB0"/>
<reference evidence="1 2" key="1">
    <citation type="journal article" date="2019" name="Int. J. Syst. Evol. Microbiol.">
        <title>The Global Catalogue of Microorganisms (GCM) 10K type strain sequencing project: providing services to taxonomists for standard genome sequencing and annotation.</title>
        <authorList>
            <consortium name="The Broad Institute Genomics Platform"/>
            <consortium name="The Broad Institute Genome Sequencing Center for Infectious Disease"/>
            <person name="Wu L."/>
            <person name="Ma J."/>
        </authorList>
    </citation>
    <scope>NUCLEOTIDE SEQUENCE [LARGE SCALE GENOMIC DNA]</scope>
    <source>
        <strain evidence="1 2">JCM 30072</strain>
    </source>
</reference>
<comment type="caution">
    <text evidence="1">The sequence shown here is derived from an EMBL/GenBank/DDBJ whole genome shotgun (WGS) entry which is preliminary data.</text>
</comment>
<dbReference type="Proteomes" id="UP001596445">
    <property type="component" value="Unassembled WGS sequence"/>
</dbReference>
<name>A0ABD5VZB0_9EURY</name>
<evidence type="ECO:0000313" key="2">
    <source>
        <dbReference type="Proteomes" id="UP001596445"/>
    </source>
</evidence>